<gene>
    <name evidence="1" type="ORF">HNAJ_LOCUS11976</name>
</gene>
<reference evidence="3" key="1">
    <citation type="submission" date="2017-02" db="UniProtKB">
        <authorList>
            <consortium name="WormBaseParasite"/>
        </authorList>
    </citation>
    <scope>IDENTIFICATION</scope>
</reference>
<organism evidence="3">
    <name type="scientific">Rodentolepis nana</name>
    <name type="common">Dwarf tapeworm</name>
    <name type="synonym">Hymenolepis nana</name>
    <dbReference type="NCBI Taxonomy" id="102285"/>
    <lineage>
        <taxon>Eukaryota</taxon>
        <taxon>Metazoa</taxon>
        <taxon>Spiralia</taxon>
        <taxon>Lophotrochozoa</taxon>
        <taxon>Platyhelminthes</taxon>
        <taxon>Cestoda</taxon>
        <taxon>Eucestoda</taxon>
        <taxon>Cyclophyllidea</taxon>
        <taxon>Hymenolepididae</taxon>
        <taxon>Rodentolepis</taxon>
    </lineage>
</organism>
<evidence type="ECO:0000313" key="1">
    <source>
        <dbReference type="EMBL" id="VDO11879.1"/>
    </source>
</evidence>
<sequence>MTPQISVFLQLPISQTPNMKTTVQHQLDTFCEVCYLTVSSRVSLLSEFCEFGV</sequence>
<name>A0A0R3TVW9_RODNA</name>
<dbReference type="AlphaFoldDB" id="A0A0R3TVW9"/>
<accession>A0A0R3TVW9</accession>
<evidence type="ECO:0000313" key="3">
    <source>
        <dbReference type="WBParaSite" id="HNAJ_0001198701-mRNA-1"/>
    </source>
</evidence>
<keyword evidence="2" id="KW-1185">Reference proteome</keyword>
<evidence type="ECO:0000313" key="2">
    <source>
        <dbReference type="Proteomes" id="UP000278807"/>
    </source>
</evidence>
<dbReference type="Proteomes" id="UP000278807">
    <property type="component" value="Unassembled WGS sequence"/>
</dbReference>
<dbReference type="WBParaSite" id="HNAJ_0001198701-mRNA-1">
    <property type="protein sequence ID" value="HNAJ_0001198701-mRNA-1"/>
    <property type="gene ID" value="HNAJ_0001198701"/>
</dbReference>
<reference evidence="1 2" key="2">
    <citation type="submission" date="2018-11" db="EMBL/GenBank/DDBJ databases">
        <authorList>
            <consortium name="Pathogen Informatics"/>
        </authorList>
    </citation>
    <scope>NUCLEOTIDE SEQUENCE [LARGE SCALE GENOMIC DNA]</scope>
</reference>
<proteinExistence type="predicted"/>
<dbReference type="EMBL" id="UZAE01013937">
    <property type="protein sequence ID" value="VDO11879.1"/>
    <property type="molecule type" value="Genomic_DNA"/>
</dbReference>
<protein>
    <submittedName>
        <fullName evidence="1 3">Uncharacterized protein</fullName>
    </submittedName>
</protein>